<evidence type="ECO:0000313" key="1">
    <source>
        <dbReference type="Ensembl" id="ENSTRUP00000072597.1"/>
    </source>
</evidence>
<accession>A0A674NH94</accession>
<name>A0A674NH94_TAKRU</name>
<dbReference type="Proteomes" id="UP000005226">
    <property type="component" value="Chromosome 9"/>
</dbReference>
<dbReference type="InParanoid" id="A0A674NH94"/>
<protein>
    <submittedName>
        <fullName evidence="1">Uncharacterized protein</fullName>
    </submittedName>
</protein>
<reference evidence="1 2" key="1">
    <citation type="journal article" date="2011" name="Genome Biol. Evol.">
        <title>Integration of the genetic map and genome assembly of fugu facilitates insights into distinct features of genome evolution in teleosts and mammals.</title>
        <authorList>
            <person name="Kai W."/>
            <person name="Kikuchi K."/>
            <person name="Tohari S."/>
            <person name="Chew A.K."/>
            <person name="Tay A."/>
            <person name="Fujiwara A."/>
            <person name="Hosoya S."/>
            <person name="Suetake H."/>
            <person name="Naruse K."/>
            <person name="Brenner S."/>
            <person name="Suzuki Y."/>
            <person name="Venkatesh B."/>
        </authorList>
    </citation>
    <scope>NUCLEOTIDE SEQUENCE [LARGE SCALE GENOMIC DNA]</scope>
</reference>
<dbReference type="Ensembl" id="ENSTRUT00000084777.1">
    <property type="protein sequence ID" value="ENSTRUP00000072597.1"/>
    <property type="gene ID" value="ENSTRUG00000032289.1"/>
</dbReference>
<sequence>MRLRKTCAARTLRNRVTQFTEEHRTVTVGNNVKWRGSNCLSPPPPAFNSCSDKHVNRFKYL</sequence>
<reference evidence="1" key="3">
    <citation type="submission" date="2025-09" db="UniProtKB">
        <authorList>
            <consortium name="Ensembl"/>
        </authorList>
    </citation>
    <scope>IDENTIFICATION</scope>
</reference>
<keyword evidence="2" id="KW-1185">Reference proteome</keyword>
<proteinExistence type="predicted"/>
<reference evidence="1" key="2">
    <citation type="submission" date="2025-08" db="UniProtKB">
        <authorList>
            <consortium name="Ensembl"/>
        </authorList>
    </citation>
    <scope>IDENTIFICATION</scope>
</reference>
<dbReference type="AlphaFoldDB" id="A0A674NH94"/>
<organism evidence="1 2">
    <name type="scientific">Takifugu rubripes</name>
    <name type="common">Japanese pufferfish</name>
    <name type="synonym">Fugu rubripes</name>
    <dbReference type="NCBI Taxonomy" id="31033"/>
    <lineage>
        <taxon>Eukaryota</taxon>
        <taxon>Metazoa</taxon>
        <taxon>Chordata</taxon>
        <taxon>Craniata</taxon>
        <taxon>Vertebrata</taxon>
        <taxon>Euteleostomi</taxon>
        <taxon>Actinopterygii</taxon>
        <taxon>Neopterygii</taxon>
        <taxon>Teleostei</taxon>
        <taxon>Neoteleostei</taxon>
        <taxon>Acanthomorphata</taxon>
        <taxon>Eupercaria</taxon>
        <taxon>Tetraodontiformes</taxon>
        <taxon>Tetradontoidea</taxon>
        <taxon>Tetraodontidae</taxon>
        <taxon>Takifugu</taxon>
    </lineage>
</organism>
<evidence type="ECO:0000313" key="2">
    <source>
        <dbReference type="Proteomes" id="UP000005226"/>
    </source>
</evidence>